<protein>
    <submittedName>
        <fullName evidence="6">3-oxoacyl-ACP synthase</fullName>
    </submittedName>
</protein>
<keyword evidence="3" id="KW-0012">Acyltransferase</keyword>
<dbReference type="NCBIfam" id="NF006829">
    <property type="entry name" value="PRK09352.1"/>
    <property type="match status" value="1"/>
</dbReference>
<evidence type="ECO:0000313" key="7">
    <source>
        <dbReference type="Proteomes" id="UP000239322"/>
    </source>
</evidence>
<dbReference type="GO" id="GO:0004315">
    <property type="term" value="F:3-oxoacyl-[acyl-carrier-protein] synthase activity"/>
    <property type="evidence" value="ECO:0007669"/>
    <property type="project" value="InterPro"/>
</dbReference>
<evidence type="ECO:0000256" key="1">
    <source>
        <dbReference type="ARBA" id="ARBA00022490"/>
    </source>
</evidence>
<dbReference type="Pfam" id="PF08545">
    <property type="entry name" value="ACP_syn_III"/>
    <property type="match status" value="1"/>
</dbReference>
<gene>
    <name evidence="6" type="ORF">C6N75_09450</name>
</gene>
<dbReference type="EMBL" id="PVLV01000119">
    <property type="protein sequence ID" value="PRH79444.1"/>
    <property type="molecule type" value="Genomic_DNA"/>
</dbReference>
<proteinExistence type="predicted"/>
<dbReference type="Pfam" id="PF08541">
    <property type="entry name" value="ACP_syn_III_C"/>
    <property type="match status" value="1"/>
</dbReference>
<feature type="domain" description="Beta-ketoacyl-[acyl-carrier-protein] synthase III N-terminal" evidence="5">
    <location>
        <begin position="107"/>
        <end position="182"/>
    </location>
</feature>
<dbReference type="InterPro" id="IPR016039">
    <property type="entry name" value="Thiolase-like"/>
</dbReference>
<keyword evidence="7" id="KW-1185">Reference proteome</keyword>
<name>A0A2S9PYE6_9ACTN</name>
<dbReference type="PANTHER" id="PTHR34069">
    <property type="entry name" value="3-OXOACYL-[ACYL-CARRIER-PROTEIN] SYNTHASE 3"/>
    <property type="match status" value="1"/>
</dbReference>
<dbReference type="SUPFAM" id="SSF53901">
    <property type="entry name" value="Thiolase-like"/>
    <property type="match status" value="1"/>
</dbReference>
<evidence type="ECO:0000313" key="6">
    <source>
        <dbReference type="EMBL" id="PRH79444.1"/>
    </source>
</evidence>
<dbReference type="GO" id="GO:0044550">
    <property type="term" value="P:secondary metabolite biosynthetic process"/>
    <property type="evidence" value="ECO:0007669"/>
    <property type="project" value="TreeGrafter"/>
</dbReference>
<reference evidence="6 7" key="1">
    <citation type="submission" date="2018-03" db="EMBL/GenBank/DDBJ databases">
        <title>Novel Streptomyces sp. from soil.</title>
        <authorList>
            <person name="Tan G.Y.A."/>
            <person name="Lee Z.Y."/>
        </authorList>
    </citation>
    <scope>NUCLEOTIDE SEQUENCE [LARGE SCALE GENOMIC DNA]</scope>
    <source>
        <strain evidence="6 7">ST5x</strain>
    </source>
</reference>
<evidence type="ECO:0000259" key="5">
    <source>
        <dbReference type="Pfam" id="PF08545"/>
    </source>
</evidence>
<organism evidence="6 7">
    <name type="scientific">Streptomyces solincola</name>
    <dbReference type="NCBI Taxonomy" id="2100817"/>
    <lineage>
        <taxon>Bacteria</taxon>
        <taxon>Bacillati</taxon>
        <taxon>Actinomycetota</taxon>
        <taxon>Actinomycetes</taxon>
        <taxon>Kitasatosporales</taxon>
        <taxon>Streptomycetaceae</taxon>
        <taxon>Streptomyces</taxon>
    </lineage>
</organism>
<dbReference type="GO" id="GO:0006633">
    <property type="term" value="P:fatty acid biosynthetic process"/>
    <property type="evidence" value="ECO:0007669"/>
    <property type="project" value="InterPro"/>
</dbReference>
<dbReference type="RefSeq" id="WP_105868418.1">
    <property type="nucleotide sequence ID" value="NZ_PVLV01000119.1"/>
</dbReference>
<feature type="domain" description="Beta-ketoacyl-[acyl-carrier-protein] synthase III C-terminal" evidence="4">
    <location>
        <begin position="234"/>
        <end position="323"/>
    </location>
</feature>
<sequence length="344" mass="35785">MNGFDIAGWGMAVPERVVTSTELATRFGVDEHWITSRCGIHERRAVGPGQTTASLAVEAGRRALEKAGLDGGDIAHLIVATATPEQPSPATSAFVHHELGIAGSAHDVNSECAGFVYGLVQAMGLIKIDPRPILLIGSDTHTLTANPADRDLSILVGDGAGAVVLTPAAEDRVLAWNLGADGSCTGSLKVLAGGSRMPTTEQTVRDGLHYAQINGNEIYLNAVRYTVRTVRETLTQAKVEAADVRHVIPHQANIRIINSILSHTGLRPEALVANLHKYGNTASASIPIALTEALEEGRIQRGDLVLLAGFGAGMTWGSILLEWGGDTAAAASAATAATTSGGTS</sequence>
<dbReference type="Proteomes" id="UP000239322">
    <property type="component" value="Unassembled WGS sequence"/>
</dbReference>
<dbReference type="PANTHER" id="PTHR34069:SF2">
    <property type="entry name" value="BETA-KETOACYL-[ACYL-CARRIER-PROTEIN] SYNTHASE III"/>
    <property type="match status" value="1"/>
</dbReference>
<evidence type="ECO:0000256" key="2">
    <source>
        <dbReference type="ARBA" id="ARBA00022679"/>
    </source>
</evidence>
<keyword evidence="2" id="KW-0808">Transferase</keyword>
<dbReference type="Gene3D" id="3.40.47.10">
    <property type="match status" value="1"/>
</dbReference>
<accession>A0A2S9PYE6</accession>
<keyword evidence="1" id="KW-0963">Cytoplasm</keyword>
<evidence type="ECO:0000259" key="4">
    <source>
        <dbReference type="Pfam" id="PF08541"/>
    </source>
</evidence>
<comment type="caution">
    <text evidence="6">The sequence shown here is derived from an EMBL/GenBank/DDBJ whole genome shotgun (WGS) entry which is preliminary data.</text>
</comment>
<dbReference type="OrthoDB" id="9815506at2"/>
<dbReference type="InterPro" id="IPR013751">
    <property type="entry name" value="ACP_syn_III_N"/>
</dbReference>
<dbReference type="AlphaFoldDB" id="A0A2S9PYE6"/>
<dbReference type="CDD" id="cd00830">
    <property type="entry name" value="KAS_III"/>
    <property type="match status" value="1"/>
</dbReference>
<evidence type="ECO:0000256" key="3">
    <source>
        <dbReference type="ARBA" id="ARBA00023315"/>
    </source>
</evidence>
<dbReference type="InterPro" id="IPR013747">
    <property type="entry name" value="ACP_syn_III_C"/>
</dbReference>